<gene>
    <name evidence="3" type="ORF">AB0K95_30145</name>
</gene>
<dbReference type="Pfam" id="PF00072">
    <property type="entry name" value="Response_reg"/>
    <property type="match status" value="1"/>
</dbReference>
<dbReference type="InterPro" id="IPR011006">
    <property type="entry name" value="CheY-like_superfamily"/>
</dbReference>
<protein>
    <submittedName>
        <fullName evidence="3">Response regulator</fullName>
    </submittedName>
</protein>
<dbReference type="EMBL" id="JBFATE010000016">
    <property type="protein sequence ID" value="MEV5249496.1"/>
    <property type="molecule type" value="Genomic_DNA"/>
</dbReference>
<organism evidence="3 4">
    <name type="scientific">Streptomyces werraensis</name>
    <dbReference type="NCBI Taxonomy" id="68284"/>
    <lineage>
        <taxon>Bacteria</taxon>
        <taxon>Bacillati</taxon>
        <taxon>Actinomycetota</taxon>
        <taxon>Actinomycetes</taxon>
        <taxon>Kitasatosporales</taxon>
        <taxon>Streptomycetaceae</taxon>
        <taxon>Streptomyces</taxon>
    </lineage>
</organism>
<sequence>MTALLVVDDVRVREAMSDLLAAAVGFRLVAAVADPAEAVQHAARHAPAIGIVDLWSTADQVPRGLNVVTALSRQGVPVLALTPRERVGALALEAGAVAFVDKGCGPDQVLEAARAVAGVLDAAPESQADPA</sequence>
<accession>A0ABV3JP31</accession>
<comment type="caution">
    <text evidence="3">The sequence shown here is derived from an EMBL/GenBank/DDBJ whole genome shotgun (WGS) entry which is preliminary data.</text>
</comment>
<feature type="domain" description="Response regulatory" evidence="2">
    <location>
        <begin position="2"/>
        <end position="117"/>
    </location>
</feature>
<keyword evidence="4" id="KW-1185">Reference proteome</keyword>
<evidence type="ECO:0000259" key="2">
    <source>
        <dbReference type="PROSITE" id="PS50110"/>
    </source>
</evidence>
<reference evidence="3 4" key="1">
    <citation type="submission" date="2024-06" db="EMBL/GenBank/DDBJ databases">
        <title>The Natural Products Discovery Center: Release of the First 8490 Sequenced Strains for Exploring Actinobacteria Biosynthetic Diversity.</title>
        <authorList>
            <person name="Kalkreuter E."/>
            <person name="Kautsar S.A."/>
            <person name="Yang D."/>
            <person name="Bader C.D."/>
            <person name="Teijaro C.N."/>
            <person name="Fluegel L."/>
            <person name="Davis C.M."/>
            <person name="Simpson J.R."/>
            <person name="Lauterbach L."/>
            <person name="Steele A.D."/>
            <person name="Gui C."/>
            <person name="Meng S."/>
            <person name="Li G."/>
            <person name="Viehrig K."/>
            <person name="Ye F."/>
            <person name="Su P."/>
            <person name="Kiefer A.F."/>
            <person name="Nichols A."/>
            <person name="Cepeda A.J."/>
            <person name="Yan W."/>
            <person name="Fan B."/>
            <person name="Jiang Y."/>
            <person name="Adhikari A."/>
            <person name="Zheng C.-J."/>
            <person name="Schuster L."/>
            <person name="Cowan T.M."/>
            <person name="Smanski M.J."/>
            <person name="Chevrette M.G."/>
            <person name="De Carvalho L.P.S."/>
            <person name="Shen B."/>
        </authorList>
    </citation>
    <scope>NUCLEOTIDE SEQUENCE [LARGE SCALE GENOMIC DNA]</scope>
    <source>
        <strain evidence="3 4">NPDC052768</strain>
    </source>
</reference>
<name>A0ABV3JP31_9ACTN</name>
<dbReference type="InterPro" id="IPR001789">
    <property type="entry name" value="Sig_transdc_resp-reg_receiver"/>
</dbReference>
<dbReference type="Gene3D" id="3.40.50.2300">
    <property type="match status" value="1"/>
</dbReference>
<dbReference type="Proteomes" id="UP001552527">
    <property type="component" value="Unassembled WGS sequence"/>
</dbReference>
<evidence type="ECO:0000313" key="4">
    <source>
        <dbReference type="Proteomes" id="UP001552527"/>
    </source>
</evidence>
<evidence type="ECO:0000256" key="1">
    <source>
        <dbReference type="PROSITE-ProRule" id="PRU00169"/>
    </source>
</evidence>
<dbReference type="SMART" id="SM00448">
    <property type="entry name" value="REC"/>
    <property type="match status" value="1"/>
</dbReference>
<evidence type="ECO:0000313" key="3">
    <source>
        <dbReference type="EMBL" id="MEV5249496.1"/>
    </source>
</evidence>
<proteinExistence type="predicted"/>
<dbReference type="PROSITE" id="PS50110">
    <property type="entry name" value="RESPONSE_REGULATORY"/>
    <property type="match status" value="1"/>
</dbReference>
<keyword evidence="1" id="KW-0597">Phosphoprotein</keyword>
<dbReference type="RefSeq" id="WP_364026624.1">
    <property type="nucleotide sequence ID" value="NZ_JBFATE010000016.1"/>
</dbReference>
<feature type="modified residue" description="4-aspartylphosphate" evidence="1">
    <location>
        <position position="53"/>
    </location>
</feature>
<dbReference type="SUPFAM" id="SSF52172">
    <property type="entry name" value="CheY-like"/>
    <property type="match status" value="1"/>
</dbReference>